<accession>A0A0M0BM53</accession>
<dbReference type="AlphaFoldDB" id="A0A0M0BM53"/>
<sequence>MKCDGCGKEFKTLYGAEGYWLCSSCRGMERITETIRLRDRKAELIDKIKDKLGETDLTTLDAFAKLLDAKRVTIWIDEGELMISGELERCGQGEGDEEGGEGEEHGRM</sequence>
<protein>
    <submittedName>
        <fullName evidence="2">Uncharacterized protein</fullName>
    </submittedName>
</protein>
<feature type="region of interest" description="Disordered" evidence="1">
    <location>
        <begin position="88"/>
        <end position="108"/>
    </location>
</feature>
<evidence type="ECO:0000313" key="3">
    <source>
        <dbReference type="Proteomes" id="UP000037210"/>
    </source>
</evidence>
<gene>
    <name evidence="2" type="ORF">AC482_05860</name>
</gene>
<name>A0A0M0BM53_9ARCH</name>
<evidence type="ECO:0000313" key="2">
    <source>
        <dbReference type="EMBL" id="KON29677.1"/>
    </source>
</evidence>
<reference evidence="2 3" key="1">
    <citation type="submission" date="2015-06" db="EMBL/GenBank/DDBJ databases">
        <title>New insights into the roles of widespread benthic archaea in carbon and nitrogen cycling.</title>
        <authorList>
            <person name="Lazar C.S."/>
            <person name="Baker B.J."/>
            <person name="Seitz K.W."/>
            <person name="Hyde A.S."/>
            <person name="Dick G.J."/>
            <person name="Hinrichs K.-U."/>
            <person name="Teske A.P."/>
        </authorList>
    </citation>
    <scope>NUCLEOTIDE SEQUENCE [LARGE SCALE GENOMIC DNA]</scope>
    <source>
        <strain evidence="2">DG-45</strain>
    </source>
</reference>
<proteinExistence type="predicted"/>
<evidence type="ECO:0000256" key="1">
    <source>
        <dbReference type="SAM" id="MobiDB-lite"/>
    </source>
</evidence>
<organism evidence="2 3">
    <name type="scientific">miscellaneous Crenarchaeota group-15 archaeon DG-45</name>
    <dbReference type="NCBI Taxonomy" id="1685127"/>
    <lineage>
        <taxon>Archaea</taxon>
        <taxon>Candidatus Bathyarchaeota</taxon>
        <taxon>MCG-15</taxon>
    </lineage>
</organism>
<dbReference type="EMBL" id="LFWZ01000055">
    <property type="protein sequence ID" value="KON29677.1"/>
    <property type="molecule type" value="Genomic_DNA"/>
</dbReference>
<comment type="caution">
    <text evidence="2">The sequence shown here is derived from an EMBL/GenBank/DDBJ whole genome shotgun (WGS) entry which is preliminary data.</text>
</comment>
<dbReference type="Proteomes" id="UP000037210">
    <property type="component" value="Unassembled WGS sequence"/>
</dbReference>